<evidence type="ECO:0000313" key="8">
    <source>
        <dbReference type="Proteomes" id="UP001597371"/>
    </source>
</evidence>
<dbReference type="Proteomes" id="UP001597371">
    <property type="component" value="Unassembled WGS sequence"/>
</dbReference>
<dbReference type="InterPro" id="IPR036388">
    <property type="entry name" value="WH-like_DNA-bd_sf"/>
</dbReference>
<dbReference type="PROSITE" id="PS51078">
    <property type="entry name" value="ICLR_ED"/>
    <property type="match status" value="1"/>
</dbReference>
<evidence type="ECO:0000259" key="5">
    <source>
        <dbReference type="PROSITE" id="PS51077"/>
    </source>
</evidence>
<comment type="caution">
    <text evidence="7">The sequence shown here is derived from an EMBL/GenBank/DDBJ whole genome shotgun (WGS) entry which is preliminary data.</text>
</comment>
<name>A0ABW5CQF4_9HYPH</name>
<dbReference type="InterPro" id="IPR014757">
    <property type="entry name" value="Tscrpt_reg_IclR_C"/>
</dbReference>
<dbReference type="Gene3D" id="3.30.450.40">
    <property type="match status" value="1"/>
</dbReference>
<protein>
    <submittedName>
        <fullName evidence="7">IclR family transcriptional regulator</fullName>
    </submittedName>
</protein>
<feature type="region of interest" description="Disordered" evidence="4">
    <location>
        <begin position="1"/>
        <end position="21"/>
    </location>
</feature>
<dbReference type="InterPro" id="IPR036390">
    <property type="entry name" value="WH_DNA-bd_sf"/>
</dbReference>
<dbReference type="EMBL" id="JBHUIJ010000015">
    <property type="protein sequence ID" value="MFD2238298.1"/>
    <property type="molecule type" value="Genomic_DNA"/>
</dbReference>
<dbReference type="InterPro" id="IPR005471">
    <property type="entry name" value="Tscrpt_reg_IclR_N"/>
</dbReference>
<evidence type="ECO:0000256" key="4">
    <source>
        <dbReference type="SAM" id="MobiDB-lite"/>
    </source>
</evidence>
<keyword evidence="1" id="KW-0805">Transcription regulation</keyword>
<dbReference type="PANTHER" id="PTHR30136">
    <property type="entry name" value="HELIX-TURN-HELIX TRANSCRIPTIONAL REGULATOR, ICLR FAMILY"/>
    <property type="match status" value="1"/>
</dbReference>
<keyword evidence="3" id="KW-0804">Transcription</keyword>
<proteinExistence type="predicted"/>
<dbReference type="InterPro" id="IPR029016">
    <property type="entry name" value="GAF-like_dom_sf"/>
</dbReference>
<dbReference type="RefSeq" id="WP_245195654.1">
    <property type="nucleotide sequence ID" value="NZ_CP072611.1"/>
</dbReference>
<evidence type="ECO:0000259" key="6">
    <source>
        <dbReference type="PROSITE" id="PS51078"/>
    </source>
</evidence>
<dbReference type="Gene3D" id="1.10.10.10">
    <property type="entry name" value="Winged helix-like DNA-binding domain superfamily/Winged helix DNA-binding domain"/>
    <property type="match status" value="1"/>
</dbReference>
<dbReference type="InterPro" id="IPR050707">
    <property type="entry name" value="HTH_MetabolicPath_Reg"/>
</dbReference>
<organism evidence="7 8">
    <name type="scientific">Aureimonas populi</name>
    <dbReference type="NCBI Taxonomy" id="1701758"/>
    <lineage>
        <taxon>Bacteria</taxon>
        <taxon>Pseudomonadati</taxon>
        <taxon>Pseudomonadota</taxon>
        <taxon>Alphaproteobacteria</taxon>
        <taxon>Hyphomicrobiales</taxon>
        <taxon>Aurantimonadaceae</taxon>
        <taxon>Aureimonas</taxon>
    </lineage>
</organism>
<reference evidence="8" key="1">
    <citation type="journal article" date="2019" name="Int. J. Syst. Evol. Microbiol.">
        <title>The Global Catalogue of Microorganisms (GCM) 10K type strain sequencing project: providing services to taxonomists for standard genome sequencing and annotation.</title>
        <authorList>
            <consortium name="The Broad Institute Genomics Platform"/>
            <consortium name="The Broad Institute Genome Sequencing Center for Infectious Disease"/>
            <person name="Wu L."/>
            <person name="Ma J."/>
        </authorList>
    </citation>
    <scope>NUCLEOTIDE SEQUENCE [LARGE SCALE GENOMIC DNA]</scope>
    <source>
        <strain evidence="8">ZS-35-S2</strain>
    </source>
</reference>
<feature type="domain" description="HTH iclR-type" evidence="5">
    <location>
        <begin position="22"/>
        <end position="90"/>
    </location>
</feature>
<evidence type="ECO:0000313" key="7">
    <source>
        <dbReference type="EMBL" id="MFD2238298.1"/>
    </source>
</evidence>
<dbReference type="SUPFAM" id="SSF55781">
    <property type="entry name" value="GAF domain-like"/>
    <property type="match status" value="1"/>
</dbReference>
<dbReference type="Pfam" id="PF01614">
    <property type="entry name" value="IclR_C"/>
    <property type="match status" value="1"/>
</dbReference>
<feature type="domain" description="IclR-ED" evidence="6">
    <location>
        <begin position="84"/>
        <end position="265"/>
    </location>
</feature>
<keyword evidence="8" id="KW-1185">Reference proteome</keyword>
<accession>A0ABW5CQF4</accession>
<dbReference type="SUPFAM" id="SSF46785">
    <property type="entry name" value="Winged helix' DNA-binding domain"/>
    <property type="match status" value="1"/>
</dbReference>
<dbReference type="SMART" id="SM00346">
    <property type="entry name" value="HTH_ICLR"/>
    <property type="match status" value="1"/>
</dbReference>
<dbReference type="Pfam" id="PF09339">
    <property type="entry name" value="HTH_IclR"/>
    <property type="match status" value="1"/>
</dbReference>
<evidence type="ECO:0000256" key="2">
    <source>
        <dbReference type="ARBA" id="ARBA00023125"/>
    </source>
</evidence>
<evidence type="ECO:0000256" key="3">
    <source>
        <dbReference type="ARBA" id="ARBA00023163"/>
    </source>
</evidence>
<sequence length="266" mass="28788">MRARAVDGSGQDKAKTQGAARSRGLDRALDILDALASARRPLRANEIAALLGAPRSSIYELTALLLGRGMLEDAGDGRLFLGEKLYLLGAAYAAVSGRQVAVEAALKRIVEETSETAQFCRLDANRYYVAAMREGSRPFRISTDIGERVPLTWTASGRVLLDHLPREGVLAFLQEGDLSLPDGRPIERERFLREVEGARADGHFTFDSALDSYTHCFAVPVRRADGQAVATLCIVAPREDARRNHEAYLASLKGAAAALAPHFANG</sequence>
<evidence type="ECO:0000256" key="1">
    <source>
        <dbReference type="ARBA" id="ARBA00023015"/>
    </source>
</evidence>
<dbReference type="PROSITE" id="PS51077">
    <property type="entry name" value="HTH_ICLR"/>
    <property type="match status" value="1"/>
</dbReference>
<keyword evidence="2" id="KW-0238">DNA-binding</keyword>
<gene>
    <name evidence="7" type="ORF">ACFSKQ_12645</name>
</gene>
<dbReference type="PANTHER" id="PTHR30136:SF24">
    <property type="entry name" value="HTH-TYPE TRANSCRIPTIONAL REPRESSOR ALLR"/>
    <property type="match status" value="1"/>
</dbReference>